<evidence type="ECO:0000256" key="1">
    <source>
        <dbReference type="SAM" id="Phobius"/>
    </source>
</evidence>
<evidence type="ECO:0008006" key="4">
    <source>
        <dbReference type="Google" id="ProtNLM"/>
    </source>
</evidence>
<dbReference type="KEGG" id="chn:A605_02310"/>
<dbReference type="STRING" id="1121362.A605_02310"/>
<keyword evidence="1" id="KW-0472">Membrane</keyword>
<dbReference type="EMBL" id="CP003697">
    <property type="protein sequence ID" value="AGF71476.1"/>
    <property type="molecule type" value="Genomic_DNA"/>
</dbReference>
<gene>
    <name evidence="2" type="ORF">A605_02310</name>
</gene>
<keyword evidence="1" id="KW-0812">Transmembrane</keyword>
<organism evidence="2 3">
    <name type="scientific">Corynebacterium halotolerans YIM 70093 = DSM 44683</name>
    <dbReference type="NCBI Taxonomy" id="1121362"/>
    <lineage>
        <taxon>Bacteria</taxon>
        <taxon>Bacillati</taxon>
        <taxon>Actinomycetota</taxon>
        <taxon>Actinomycetes</taxon>
        <taxon>Mycobacteriales</taxon>
        <taxon>Corynebacteriaceae</taxon>
        <taxon>Corynebacterium</taxon>
    </lineage>
</organism>
<proteinExistence type="predicted"/>
<name>M1P4C9_9CORY</name>
<feature type="transmembrane region" description="Helical" evidence="1">
    <location>
        <begin position="115"/>
        <end position="141"/>
    </location>
</feature>
<dbReference type="PATRIC" id="fig|1121362.3.peg.461"/>
<keyword evidence="3" id="KW-1185">Reference proteome</keyword>
<evidence type="ECO:0000313" key="3">
    <source>
        <dbReference type="Proteomes" id="UP000011723"/>
    </source>
</evidence>
<evidence type="ECO:0000313" key="2">
    <source>
        <dbReference type="EMBL" id="AGF71476.1"/>
    </source>
</evidence>
<reference evidence="2 3" key="1">
    <citation type="journal article" date="2012" name="Stand. Genomic Sci.">
        <title>Genome sequence of the halotolerant bacterium Corynebacterium halotolerans type strain YIM 70093(T) (= DSM 44683(T)).</title>
        <authorList>
            <person name="Ruckert C."/>
            <person name="Albersmeier A."/>
            <person name="Al-Dilaimi A."/>
            <person name="Niehaus K."/>
            <person name="Szczepanowski R."/>
            <person name="Kalinowski J."/>
        </authorList>
    </citation>
    <scope>NUCLEOTIDE SEQUENCE [LARGE SCALE GENOMIC DNA]</scope>
    <source>
        <strain evidence="2">YIM 70093</strain>
    </source>
</reference>
<dbReference type="eggNOG" id="ENOG5031IR2">
    <property type="taxonomic scope" value="Bacteria"/>
</dbReference>
<dbReference type="PROSITE" id="PS51257">
    <property type="entry name" value="PROKAR_LIPOPROTEIN"/>
    <property type="match status" value="1"/>
</dbReference>
<accession>M1P4C9</accession>
<dbReference type="HOGENOM" id="CLU_122360_0_0_11"/>
<keyword evidence="1" id="KW-1133">Transmembrane helix</keyword>
<dbReference type="Proteomes" id="UP000011723">
    <property type="component" value="Chromosome"/>
</dbReference>
<dbReference type="AlphaFoldDB" id="M1P4C9"/>
<protein>
    <recommendedName>
        <fullName evidence="4">DUF3592 domain-containing protein</fullName>
    </recommendedName>
</protein>
<sequence>MTERAMVPNYTAAILRRRLHQLIMALAAAGLLGCVAMVAGPMINDRTIAADPGRTLATVTAVDTFRTTVVYQDEEGIYHSPPTGLLYPTGVGEGQRVWVTYAKEDPDLVKVENRAWTLSIIPALSVAAAVAVVGGLSWWLVSFFTRRAERRDEGS</sequence>
<feature type="transmembrane region" description="Helical" evidence="1">
    <location>
        <begin position="21"/>
        <end position="43"/>
    </location>
</feature>